<dbReference type="Proteomes" id="UP000630445">
    <property type="component" value="Unassembled WGS sequence"/>
</dbReference>
<evidence type="ECO:0000313" key="2">
    <source>
        <dbReference type="EMBL" id="KAF7128766.1"/>
    </source>
</evidence>
<sequence length="734" mass="82678">MRFYGESESDTSVDNTVSSESRLDIVPNRPPQPSQWPMKLLATFTDDIQWLFDYTRELDTKTAIQNRKDQKKDERIEDIQRVEGRRVPSNEDKVFRALAQRSMGIQFTQIQHNANVQTRVDYLLESIRSSGPEMRARIHKRTNFVSKYLDRFGHAHKDREIVLRGIHAGVKRLLVEKLFAQKLQESNRPIMPEGISAFTALKVTAFDRLLFEDIPYFLDQIFRSEVELIVHQKEGHQRNIVLQLPDALVALSSWMQTFQKDYDNDRLSNREIDSSSTTLEYDQRSSMRHCSPPVLPDLAMLSQLPDEETLPHDEVGHTPRSPPIHPRISELVVHQTTMNPAESKSPDDNVDGSSLSLQYLYQAPHAAAGAFTEGSRSKTGQKRLRDDDTIATEPARKRSTAFPSSGERRDTTPSFDSQAGNIDIDGIQALYDHMNKPILTLILGRTEVPNPYSQPEPATEQNCVDDNTRQSARTVLSPNSSNPQEDLTNNALPEVFDHQQTLQPLLPPDSGLQGDHPGSRFPNVFDPRQAVQPILPPDFGLRGDLTNNTLAEVFDHQQTLQPMVPPDSGLQGDHPDSEFPDMFDPRQTVQPVLPPDFFGSEGHHPDSRFPDVFDPRQAVQRILPPDFSLQANPASNRVSDVFDPRQTLQPILPPDDLSLHRKVADSSSSFLGPRRDVQPILVPDPPRGGQTRGGSNAIPCRKHTTPPQTNGGLRERANVQEIRFPFADVAVQCS</sequence>
<comment type="caution">
    <text evidence="2">The sequence shown here is derived from an EMBL/GenBank/DDBJ whole genome shotgun (WGS) entry which is preliminary data.</text>
</comment>
<feature type="region of interest" description="Disordered" evidence="1">
    <location>
        <begin position="269"/>
        <end position="288"/>
    </location>
</feature>
<feature type="region of interest" description="Disordered" evidence="1">
    <location>
        <begin position="367"/>
        <end position="420"/>
    </location>
</feature>
<keyword evidence="3" id="KW-1185">Reference proteome</keyword>
<reference evidence="2" key="1">
    <citation type="submission" date="2020-06" db="EMBL/GenBank/DDBJ databases">
        <title>Draft genome sequences of strains closely related to Aspergillus parafelis and Aspergillus hiratsukae.</title>
        <authorList>
            <person name="Dos Santos R.A.C."/>
            <person name="Rivero-Menendez O."/>
            <person name="Steenwyk J.L."/>
            <person name="Mead M.E."/>
            <person name="Goldman G.H."/>
            <person name="Alastruey-Izquierdo A."/>
            <person name="Rokas A."/>
        </authorList>
    </citation>
    <scope>NUCLEOTIDE SEQUENCE</scope>
    <source>
        <strain evidence="2">CNM-CM5793</strain>
    </source>
</reference>
<dbReference type="AlphaFoldDB" id="A0A8H6PEU1"/>
<dbReference type="EMBL" id="JACBAD010001900">
    <property type="protein sequence ID" value="KAF7128766.1"/>
    <property type="molecule type" value="Genomic_DNA"/>
</dbReference>
<feature type="compositionally biased region" description="Polar residues" evidence="1">
    <location>
        <begin position="10"/>
        <end position="20"/>
    </location>
</feature>
<protein>
    <submittedName>
        <fullName evidence="2">Uncharacterized protein</fullName>
    </submittedName>
</protein>
<feature type="region of interest" description="Disordered" evidence="1">
    <location>
        <begin position="450"/>
        <end position="488"/>
    </location>
</feature>
<feature type="region of interest" description="Disordered" evidence="1">
    <location>
        <begin position="1"/>
        <end position="34"/>
    </location>
</feature>
<gene>
    <name evidence="2" type="ORF">CNMCM5793_003675</name>
</gene>
<evidence type="ECO:0000313" key="3">
    <source>
        <dbReference type="Proteomes" id="UP000630445"/>
    </source>
</evidence>
<accession>A0A8H6PEU1</accession>
<dbReference type="OrthoDB" id="4414647at2759"/>
<name>A0A8H6PEU1_9EURO</name>
<feature type="compositionally biased region" description="Polar residues" evidence="1">
    <location>
        <begin position="459"/>
        <end position="488"/>
    </location>
</feature>
<feature type="region of interest" description="Disordered" evidence="1">
    <location>
        <begin position="502"/>
        <end position="525"/>
    </location>
</feature>
<feature type="region of interest" description="Disordered" evidence="1">
    <location>
        <begin position="666"/>
        <end position="712"/>
    </location>
</feature>
<proteinExistence type="predicted"/>
<evidence type="ECO:0000256" key="1">
    <source>
        <dbReference type="SAM" id="MobiDB-lite"/>
    </source>
</evidence>
<organism evidence="2 3">
    <name type="scientific">Aspergillus hiratsukae</name>
    <dbReference type="NCBI Taxonomy" id="1194566"/>
    <lineage>
        <taxon>Eukaryota</taxon>
        <taxon>Fungi</taxon>
        <taxon>Dikarya</taxon>
        <taxon>Ascomycota</taxon>
        <taxon>Pezizomycotina</taxon>
        <taxon>Eurotiomycetes</taxon>
        <taxon>Eurotiomycetidae</taxon>
        <taxon>Eurotiales</taxon>
        <taxon>Aspergillaceae</taxon>
        <taxon>Aspergillus</taxon>
        <taxon>Aspergillus subgen. Fumigati</taxon>
    </lineage>
</organism>